<protein>
    <recommendedName>
        <fullName evidence="7">Zn(2)-C6 fungal-type domain-containing protein</fullName>
    </recommendedName>
</protein>
<dbReference type="CDD" id="cd00067">
    <property type="entry name" value="GAL4"/>
    <property type="match status" value="1"/>
</dbReference>
<accession>A0ABR3UI18</accession>
<dbReference type="RefSeq" id="XP_069306063.1">
    <property type="nucleotide sequence ID" value="XM_069452574.1"/>
</dbReference>
<feature type="region of interest" description="Disordered" evidence="6">
    <location>
        <begin position="156"/>
        <end position="177"/>
    </location>
</feature>
<comment type="caution">
    <text evidence="8">The sequence shown here is derived from an EMBL/GenBank/DDBJ whole genome shotgun (WGS) entry which is preliminary data.</text>
</comment>
<dbReference type="EMBL" id="JBHGVX010000005">
    <property type="protein sequence ID" value="KAL1795479.1"/>
    <property type="molecule type" value="Genomic_DNA"/>
</dbReference>
<dbReference type="InterPro" id="IPR007219">
    <property type="entry name" value="XnlR_reg_dom"/>
</dbReference>
<evidence type="ECO:0000256" key="5">
    <source>
        <dbReference type="ARBA" id="ARBA00023242"/>
    </source>
</evidence>
<keyword evidence="4" id="KW-0804">Transcription</keyword>
<evidence type="ECO:0000256" key="4">
    <source>
        <dbReference type="ARBA" id="ARBA00023163"/>
    </source>
</evidence>
<dbReference type="Pfam" id="PF00172">
    <property type="entry name" value="Zn_clus"/>
    <property type="match status" value="1"/>
</dbReference>
<gene>
    <name evidence="8" type="ORF">ACET3X_005703</name>
</gene>
<dbReference type="PROSITE" id="PS00463">
    <property type="entry name" value="ZN2_CY6_FUNGAL_1"/>
    <property type="match status" value="1"/>
</dbReference>
<evidence type="ECO:0000259" key="7">
    <source>
        <dbReference type="PROSITE" id="PS50048"/>
    </source>
</evidence>
<dbReference type="SUPFAM" id="SSF57701">
    <property type="entry name" value="Zn2/Cys6 DNA-binding domain"/>
    <property type="match status" value="1"/>
</dbReference>
<evidence type="ECO:0000313" key="8">
    <source>
        <dbReference type="EMBL" id="KAL1795479.1"/>
    </source>
</evidence>
<comment type="subcellular location">
    <subcellularLocation>
        <location evidence="1">Nucleus</location>
    </subcellularLocation>
</comment>
<dbReference type="Proteomes" id="UP001578633">
    <property type="component" value="Chromosome 5"/>
</dbReference>
<dbReference type="Gene3D" id="4.10.240.10">
    <property type="entry name" value="Zn(2)-C6 fungal-type DNA-binding domain"/>
    <property type="match status" value="1"/>
</dbReference>
<evidence type="ECO:0000313" key="9">
    <source>
        <dbReference type="Proteomes" id="UP001578633"/>
    </source>
</evidence>
<keyword evidence="9" id="KW-1185">Reference proteome</keyword>
<evidence type="ECO:0000256" key="2">
    <source>
        <dbReference type="ARBA" id="ARBA00022723"/>
    </source>
</evidence>
<keyword evidence="3" id="KW-0805">Transcription regulation</keyword>
<keyword evidence="5" id="KW-0539">Nucleus</keyword>
<dbReference type="PANTHER" id="PTHR47338:SF5">
    <property type="entry name" value="ZN(II)2CYS6 TRANSCRIPTION FACTOR (EUROFUNG)"/>
    <property type="match status" value="1"/>
</dbReference>
<evidence type="ECO:0000256" key="1">
    <source>
        <dbReference type="ARBA" id="ARBA00004123"/>
    </source>
</evidence>
<dbReference type="PROSITE" id="PS50048">
    <property type="entry name" value="ZN2_CY6_FUNGAL_2"/>
    <property type="match status" value="1"/>
</dbReference>
<dbReference type="CDD" id="cd12148">
    <property type="entry name" value="fungal_TF_MHR"/>
    <property type="match status" value="1"/>
</dbReference>
<feature type="compositionally biased region" description="Low complexity" evidence="6">
    <location>
        <begin position="157"/>
        <end position="172"/>
    </location>
</feature>
<reference evidence="8 9" key="1">
    <citation type="submission" date="2024-09" db="EMBL/GenBank/DDBJ databases">
        <title>T2T genomes of carrot and Alternaria dauci and their utility for understanding host-pathogen interaction during carrot leaf blight disease.</title>
        <authorList>
            <person name="Liu W."/>
            <person name="Xu S."/>
            <person name="Ou C."/>
            <person name="Liu X."/>
            <person name="Zhuang F."/>
            <person name="Deng X.W."/>
        </authorList>
    </citation>
    <scope>NUCLEOTIDE SEQUENCE [LARGE SCALE GENOMIC DNA]</scope>
    <source>
        <strain evidence="8 9">A2016</strain>
    </source>
</reference>
<keyword evidence="2" id="KW-0479">Metal-binding</keyword>
<name>A0ABR3UI18_9PLEO</name>
<dbReference type="SMART" id="SM00906">
    <property type="entry name" value="Fungal_trans"/>
    <property type="match status" value="1"/>
</dbReference>
<dbReference type="InterPro" id="IPR050815">
    <property type="entry name" value="TF_fung"/>
</dbReference>
<evidence type="ECO:0000256" key="3">
    <source>
        <dbReference type="ARBA" id="ARBA00023015"/>
    </source>
</evidence>
<proteinExistence type="predicted"/>
<organism evidence="8 9">
    <name type="scientific">Alternaria dauci</name>
    <dbReference type="NCBI Taxonomy" id="48095"/>
    <lineage>
        <taxon>Eukaryota</taxon>
        <taxon>Fungi</taxon>
        <taxon>Dikarya</taxon>
        <taxon>Ascomycota</taxon>
        <taxon>Pezizomycotina</taxon>
        <taxon>Dothideomycetes</taxon>
        <taxon>Pleosporomycetidae</taxon>
        <taxon>Pleosporales</taxon>
        <taxon>Pleosporineae</taxon>
        <taxon>Pleosporaceae</taxon>
        <taxon>Alternaria</taxon>
        <taxon>Alternaria sect. Porri</taxon>
    </lineage>
</organism>
<feature type="domain" description="Zn(2)-C6 fungal-type" evidence="7">
    <location>
        <begin position="21"/>
        <end position="51"/>
    </location>
</feature>
<dbReference type="GeneID" id="96086025"/>
<evidence type="ECO:0000256" key="6">
    <source>
        <dbReference type="SAM" id="MobiDB-lite"/>
    </source>
</evidence>
<dbReference type="InterPro" id="IPR001138">
    <property type="entry name" value="Zn2Cys6_DnaBD"/>
</dbReference>
<dbReference type="SMART" id="SM00066">
    <property type="entry name" value="GAL4"/>
    <property type="match status" value="1"/>
</dbReference>
<dbReference type="Pfam" id="PF04082">
    <property type="entry name" value="Fungal_trans"/>
    <property type="match status" value="1"/>
</dbReference>
<sequence length="625" mass="70273">MTEDTAPEAMTAPPQAYSRRACGSCHKKKTRCDRKLPICSLCDRTSSLCEFPSKRKRSTPSLRPRKKPPMRAFNDDVDWLFPLLDNNSSAGPSMDQTSPNLTEMFMLDDTMDYSALGHLHGLDLTHQPGELRSAQDLVDFTTSGLGFENALLPPPSTYSVSSDSNSSQPDSPRNQHPAASISTELMDLFFDHVQAWLPILHKTRFLRRYGIHLCSDDPLKDLAPDEALLLSTAFALAARYSSHKSFVKISAVDRGHKFFETAGDYLSKCRALTSPTLAYLQGTIMYTFYCYNRAVFFQGWVHAGICVQLAYELGLNDLDDENSNAPQDMTWSEKEEMRRAWWLVWELDMFGSIVSSRPVMIDSTRMSVLLPVSDEQWFSDVEITSARLLSDPGTCWKSLDRSENQSSRAWFLVANHLMCHVQSSRQRKDGISSEMQIRIENDISCMRLALPPSMSLEANHTKSNPASMHDRNWVIGTHLMLLSASWYMRGVGPQNSSASLSPHSFAFDKARILSTWKPEHVATAHPFYTFMLVNQFPDHPDTYAKDPISLSSCRDLSRLVLRQFASKWTIALIALRVDEFYAYEDSSTSSIEGSVRRYLTCFVAPASGLSPKSSIVTSFVASDVS</sequence>
<dbReference type="PANTHER" id="PTHR47338">
    <property type="entry name" value="ZN(II)2CYS6 TRANSCRIPTION FACTOR (EUROFUNG)-RELATED"/>
    <property type="match status" value="1"/>
</dbReference>
<dbReference type="InterPro" id="IPR036864">
    <property type="entry name" value="Zn2-C6_fun-type_DNA-bd_sf"/>
</dbReference>